<protein>
    <submittedName>
        <fullName evidence="1">Uncharacterized protein</fullName>
    </submittedName>
</protein>
<gene>
    <name evidence="1" type="ORF">ATO67_16570</name>
</gene>
<proteinExistence type="predicted"/>
<organism evidence="1 2">
    <name type="scientific">Agrobacterium bohemicum</name>
    <dbReference type="NCBI Taxonomy" id="2052828"/>
    <lineage>
        <taxon>Bacteria</taxon>
        <taxon>Pseudomonadati</taxon>
        <taxon>Pseudomonadota</taxon>
        <taxon>Alphaproteobacteria</taxon>
        <taxon>Hyphomicrobiales</taxon>
        <taxon>Rhizobiaceae</taxon>
        <taxon>Rhizobium/Agrobacterium group</taxon>
        <taxon>Agrobacterium</taxon>
    </lineage>
</organism>
<dbReference type="Proteomes" id="UP000070498">
    <property type="component" value="Unassembled WGS sequence"/>
</dbReference>
<evidence type="ECO:0000313" key="2">
    <source>
        <dbReference type="Proteomes" id="UP000070498"/>
    </source>
</evidence>
<accession>A0A135P994</accession>
<dbReference type="AlphaFoldDB" id="A0A135P994"/>
<sequence length="266" mass="29011">MSFLALDRAEAGENTSCGDRAEVIVHNTYPDATKSDDETFQVGASTISINNSETGIDAPHMMTCRVWPANPHLTLVAVPLIKSANEDGTVGDLELLVVDTSSLAVKQRLLLANRMNDDAIAIRSLEFDTARYKLTKEQAAFGLRISASNNSRANPYNGVSLWLYVLEGSSIRPVVDGMVVSETTGESDTNCATEFKARQTTLSMAPTTNHGFADISAVETNTTTTNFVGKDRACDETSITDKPQKLRLIYDGRQYPIPEERRAVTE</sequence>
<reference evidence="1 2" key="1">
    <citation type="submission" date="2015-11" db="EMBL/GenBank/DDBJ databases">
        <title>Draft genome sequence of Agrobacterium sp. R89-1.</title>
        <authorList>
            <person name="Zahradnik J."/>
            <person name="Kyslikova E."/>
            <person name="Palyzova A."/>
            <person name="Kyslik P."/>
        </authorList>
    </citation>
    <scope>NUCLEOTIDE SEQUENCE [LARGE SCALE GENOMIC DNA]</scope>
    <source>
        <strain evidence="1 2">R89-1</strain>
    </source>
</reference>
<keyword evidence="2" id="KW-1185">Reference proteome</keyword>
<evidence type="ECO:0000313" key="1">
    <source>
        <dbReference type="EMBL" id="KXG88007.1"/>
    </source>
</evidence>
<dbReference type="EMBL" id="LNUW01000001">
    <property type="protein sequence ID" value="KXG88007.1"/>
    <property type="molecule type" value="Genomic_DNA"/>
</dbReference>
<comment type="caution">
    <text evidence="1">The sequence shown here is derived from an EMBL/GenBank/DDBJ whole genome shotgun (WGS) entry which is preliminary data.</text>
</comment>
<name>A0A135P994_9HYPH</name>
<dbReference type="STRING" id="2052828.ATO67_16570"/>